<comment type="caution">
    <text evidence="2">The sequence shown here is derived from an EMBL/GenBank/DDBJ whole genome shotgun (WGS) entry which is preliminary data.</text>
</comment>
<evidence type="ECO:0000313" key="3">
    <source>
        <dbReference type="Proteomes" id="UP000251002"/>
    </source>
</evidence>
<dbReference type="Proteomes" id="UP000251002">
    <property type="component" value="Unassembled WGS sequence"/>
</dbReference>
<sequence length="455" mass="48545">MNWKTAKKTAITLPLSAVLLTGVGVGSISASGHGGEAPEMSHPTIDTAALELRTHLSHYLSEHGFLAVETMRNGAAGSADFEASAMALSANTEDLTAAITSVYGEEAGQAFHDMWSAHIGYFVDYVKATGAEDEAAKQEALDELAQYKADFSSFLEGATDERLDADALAEGLQMHVNQLIGAFDSYVAGDFEQAYMYEREAIEHLHGVAKGLSVAIVDQFPEEFNNTKADTPAGELRAHLGHLLSEHAGLATIVMQNGLSGSEEFEASAAALSTNTEDLTAAIASVYGEEAGQAFEEMWSEHIGYFVDYTEATAAGDEAAKQEALDELSMYKEDFSAFIATATDGEVPAEEMANGLQMHIEQLTTALDLYAAEDYEAAFEEIRTAYAHMYGAAEGLSGGIVNQMPEKFSADMPGMPETGMGGTADSANMAWMLWALPFLALAGGFVVARRKEQAE</sequence>
<name>A0A365L3R8_9BACL</name>
<dbReference type="AlphaFoldDB" id="A0A365L3R8"/>
<feature type="transmembrane region" description="Helical" evidence="1">
    <location>
        <begin position="429"/>
        <end position="448"/>
    </location>
</feature>
<organism evidence="2 3">
    <name type="scientific">Planococcus halotolerans</name>
    <dbReference type="NCBI Taxonomy" id="2233542"/>
    <lineage>
        <taxon>Bacteria</taxon>
        <taxon>Bacillati</taxon>
        <taxon>Bacillota</taxon>
        <taxon>Bacilli</taxon>
        <taxon>Bacillales</taxon>
        <taxon>Caryophanaceae</taxon>
        <taxon>Planococcus</taxon>
    </lineage>
</organism>
<dbReference type="EMBL" id="QLZR01000002">
    <property type="protein sequence ID" value="RAZ79679.1"/>
    <property type="molecule type" value="Genomic_DNA"/>
</dbReference>
<reference evidence="2 3" key="1">
    <citation type="submission" date="2018-06" db="EMBL/GenBank/DDBJ databases">
        <title>The draft genome sequences of strains SCU63 and S1.</title>
        <authorList>
            <person name="Gan L."/>
        </authorList>
    </citation>
    <scope>NUCLEOTIDE SEQUENCE [LARGE SCALE GENOMIC DNA]</scope>
    <source>
        <strain evidence="2 3">SCU63</strain>
    </source>
</reference>
<keyword evidence="1" id="KW-0812">Transmembrane</keyword>
<evidence type="ECO:0000313" key="2">
    <source>
        <dbReference type="EMBL" id="RAZ79679.1"/>
    </source>
</evidence>
<keyword evidence="3" id="KW-1185">Reference proteome</keyword>
<gene>
    <name evidence="2" type="ORF">DP120_04665</name>
</gene>
<evidence type="ECO:0000256" key="1">
    <source>
        <dbReference type="SAM" id="Phobius"/>
    </source>
</evidence>
<proteinExistence type="predicted"/>
<keyword evidence="1" id="KW-1133">Transmembrane helix</keyword>
<keyword evidence="1" id="KW-0472">Membrane</keyword>
<accession>A0A365L3R8</accession>
<protein>
    <submittedName>
        <fullName evidence="2">Copper amine oxidase</fullName>
    </submittedName>
</protein>